<evidence type="ECO:0000313" key="2">
    <source>
        <dbReference type="Proteomes" id="UP000015520"/>
    </source>
</evidence>
<dbReference type="SUPFAM" id="SSF64182">
    <property type="entry name" value="DHH phosphoesterases"/>
    <property type="match status" value="1"/>
</dbReference>
<dbReference type="PANTHER" id="PTHR42146:SF1">
    <property type="entry name" value="OLIGORIBONUCLEASE NRNB"/>
    <property type="match status" value="1"/>
</dbReference>
<dbReference type="eggNOG" id="COG2404">
    <property type="taxonomic scope" value="Bacteria"/>
</dbReference>
<gene>
    <name evidence="1" type="ORF">M947_02330</name>
</gene>
<dbReference type="PANTHER" id="PTHR42146">
    <property type="entry name" value="3',5'-CYCLIC-NUCLEOTIDE PHOSPHODIESTERASE"/>
    <property type="match status" value="1"/>
</dbReference>
<keyword evidence="2" id="KW-1185">Reference proteome</keyword>
<dbReference type="Gene3D" id="3.10.310.30">
    <property type="match status" value="1"/>
</dbReference>
<dbReference type="Proteomes" id="UP000015520">
    <property type="component" value="Unassembled WGS sequence"/>
</dbReference>
<proteinExistence type="predicted"/>
<dbReference type="OrthoDB" id="5800592at2"/>
<organism evidence="1 2">
    <name type="scientific">Sulfurimonas hongkongensis</name>
    <dbReference type="NCBI Taxonomy" id="1172190"/>
    <lineage>
        <taxon>Bacteria</taxon>
        <taxon>Pseudomonadati</taxon>
        <taxon>Campylobacterota</taxon>
        <taxon>Epsilonproteobacteria</taxon>
        <taxon>Campylobacterales</taxon>
        <taxon>Sulfurimonadaceae</taxon>
        <taxon>Sulfurimonas</taxon>
    </lineage>
</organism>
<dbReference type="InterPro" id="IPR052968">
    <property type="entry name" value="Nucleotide_metab_enz"/>
</dbReference>
<accession>T0JRL0</accession>
<dbReference type="STRING" id="1172190.M947_02330"/>
<evidence type="ECO:0000313" key="1">
    <source>
        <dbReference type="EMBL" id="EQB40666.1"/>
    </source>
</evidence>
<sequence length="360" mass="41711">MNNKTIHHLSHIDLDGYSCQLVMKFTPYKIFNYNANYGAEVRQKLELILENISKNNAPAMILITDLNLTFDESRWLNNEVIKMNDEKNDITLVLLDHHGSGEDSANKYEWYYLDTSRCATKITYDYAQENFEFDEPKWMNKFVNAVNAVDLWKQEEVEAFEYGKVCMRLVTESRELNRVMFADDDNNYKLSLLLASTKYLDEPDAPVLLDEKIHQLKKEFFMRDSNNTLDNLATKYIVELLGNARDEKTIYYKGYRGYLSYGVGNTSIIGNGFLLAFPEYDFIVDVSYRGTMSLRANNNVSVSLISKEWANGGGHPNAAGGRIMGFKEQYRYDRVKKQIEKIINDKEAVAGELEYKKEDF</sequence>
<dbReference type="EMBL" id="AUPZ01000002">
    <property type="protein sequence ID" value="EQB40666.1"/>
    <property type="molecule type" value="Genomic_DNA"/>
</dbReference>
<dbReference type="PATRIC" id="fig|1172190.3.peg.457"/>
<name>T0JRL0_9BACT</name>
<protein>
    <submittedName>
        <fullName evidence="1">Phosphoesterase</fullName>
    </submittedName>
</protein>
<dbReference type="InterPro" id="IPR038763">
    <property type="entry name" value="DHH_sf"/>
</dbReference>
<reference evidence="1 2" key="1">
    <citation type="submission" date="2013-07" db="EMBL/GenBank/DDBJ databases">
        <title>Sulfurimonas hongkongensis AST-10 Genome Sequencing.</title>
        <authorList>
            <person name="Cai L."/>
            <person name="Zhang T."/>
        </authorList>
    </citation>
    <scope>NUCLEOTIDE SEQUENCE [LARGE SCALE GENOMIC DNA]</scope>
    <source>
        <strain evidence="1 2">AST-10</strain>
    </source>
</reference>
<dbReference type="AlphaFoldDB" id="T0JRL0"/>
<dbReference type="RefSeq" id="WP_021286747.1">
    <property type="nucleotide sequence ID" value="NZ_AUPZ01000002.1"/>
</dbReference>
<comment type="caution">
    <text evidence="1">The sequence shown here is derived from an EMBL/GenBank/DDBJ whole genome shotgun (WGS) entry which is preliminary data.</text>
</comment>